<evidence type="ECO:0000313" key="6">
    <source>
        <dbReference type="Proteomes" id="UP001188597"/>
    </source>
</evidence>
<name>A0AA89BD52_9ASTE</name>
<dbReference type="SMART" id="SM01114">
    <property type="entry name" value="CXC"/>
    <property type="match status" value="2"/>
</dbReference>
<evidence type="ECO:0000259" key="4">
    <source>
        <dbReference type="PROSITE" id="PS51634"/>
    </source>
</evidence>
<dbReference type="GO" id="GO:0005634">
    <property type="term" value="C:nucleus"/>
    <property type="evidence" value="ECO:0007669"/>
    <property type="project" value="UniProtKB-SubCell"/>
</dbReference>
<keyword evidence="3" id="KW-0539">Nucleus</keyword>
<evidence type="ECO:0000256" key="2">
    <source>
        <dbReference type="ARBA" id="ARBA00007267"/>
    </source>
</evidence>
<comment type="subcellular location">
    <subcellularLocation>
        <location evidence="1">Nucleus</location>
    </subcellularLocation>
</comment>
<evidence type="ECO:0000256" key="1">
    <source>
        <dbReference type="ARBA" id="ARBA00004123"/>
    </source>
</evidence>
<feature type="domain" description="CRC" evidence="4">
    <location>
        <begin position="24"/>
        <end position="155"/>
    </location>
</feature>
<dbReference type="PANTHER" id="PTHR12446:SF34">
    <property type="entry name" value="PROTEIN LIN-54 HOMOLOG"/>
    <property type="match status" value="1"/>
</dbReference>
<evidence type="ECO:0000313" key="5">
    <source>
        <dbReference type="EMBL" id="KAK3028366.1"/>
    </source>
</evidence>
<comment type="caution">
    <text evidence="5">The sequence shown here is derived from an EMBL/GenBank/DDBJ whole genome shotgun (WGS) entry which is preliminary data.</text>
</comment>
<dbReference type="AlphaFoldDB" id="A0AA89BD52"/>
<dbReference type="Proteomes" id="UP001188597">
    <property type="component" value="Unassembled WGS sequence"/>
</dbReference>
<organism evidence="5 6">
    <name type="scientific">Escallonia herrerae</name>
    <dbReference type="NCBI Taxonomy" id="1293975"/>
    <lineage>
        <taxon>Eukaryota</taxon>
        <taxon>Viridiplantae</taxon>
        <taxon>Streptophyta</taxon>
        <taxon>Embryophyta</taxon>
        <taxon>Tracheophyta</taxon>
        <taxon>Spermatophyta</taxon>
        <taxon>Magnoliopsida</taxon>
        <taxon>eudicotyledons</taxon>
        <taxon>Gunneridae</taxon>
        <taxon>Pentapetalae</taxon>
        <taxon>asterids</taxon>
        <taxon>campanulids</taxon>
        <taxon>Escalloniales</taxon>
        <taxon>Escalloniaceae</taxon>
        <taxon>Escallonia</taxon>
    </lineage>
</organism>
<dbReference type="GO" id="GO:0006355">
    <property type="term" value="P:regulation of DNA-templated transcription"/>
    <property type="evidence" value="ECO:0007669"/>
    <property type="project" value="TreeGrafter"/>
</dbReference>
<dbReference type="InterPro" id="IPR033467">
    <property type="entry name" value="Tesmin/TSO1-like_CXC"/>
</dbReference>
<dbReference type="EMBL" id="JAVXUP010000421">
    <property type="protein sequence ID" value="KAK3028366.1"/>
    <property type="molecule type" value="Genomic_DNA"/>
</dbReference>
<dbReference type="InterPro" id="IPR005172">
    <property type="entry name" value="CRC"/>
</dbReference>
<proteinExistence type="inferred from homology"/>
<keyword evidence="6" id="KW-1185">Reference proteome</keyword>
<evidence type="ECO:0000256" key="3">
    <source>
        <dbReference type="ARBA" id="ARBA00023242"/>
    </source>
</evidence>
<comment type="similarity">
    <text evidence="2">Belongs to the lin-54 family.</text>
</comment>
<sequence>MVLQPHPQPKKVVAAQRVVQPAPQRTQVVQRASPFVAMLIIRITRYCECFSLGIYCDGCNCMDCHNNIENEAARKEAVEATLERNPYAFRPKIANSPLGSHDAREETGEVTPVGKHNKGCFCKRSGCLKKYCECFQANILCSDNCKCMECKNFEGSEERREHANAMALAQQSANMTIHGAIKFSGYGTPPATKNKKDGFNEVKEIDRLEIYSPNQRIRGNEKDHAALNMKGNQTIEVQLDSCGSDGGDNGRPVSPGTLTLLCDEPDALFLEAGSPTGISGCCIETAMNSTNTQGFPQVYAEQERIVLTKFLDLFNGLITSRSIKGTSDQGECSTATGVSIPKPKAMNHKFSYTQGAENRLATRIPNRNLKIFTVFYVAEIMRSPTEKIEEEAYQRLGKM</sequence>
<dbReference type="PROSITE" id="PS51634">
    <property type="entry name" value="CRC"/>
    <property type="match status" value="1"/>
</dbReference>
<gene>
    <name evidence="5" type="ORF">RJ639_039824</name>
</gene>
<accession>A0AA89BD52</accession>
<dbReference type="InterPro" id="IPR028307">
    <property type="entry name" value="Lin-54_fam"/>
</dbReference>
<dbReference type="Pfam" id="PF03638">
    <property type="entry name" value="TCR"/>
    <property type="match status" value="2"/>
</dbReference>
<dbReference type="PANTHER" id="PTHR12446">
    <property type="entry name" value="TESMIN/TSO1-RELATED"/>
    <property type="match status" value="1"/>
</dbReference>
<reference evidence="5" key="1">
    <citation type="submission" date="2022-12" db="EMBL/GenBank/DDBJ databases">
        <title>Draft genome assemblies for two species of Escallonia (Escalloniales).</title>
        <authorList>
            <person name="Chanderbali A."/>
            <person name="Dervinis C."/>
            <person name="Anghel I."/>
            <person name="Soltis D."/>
            <person name="Soltis P."/>
            <person name="Zapata F."/>
        </authorList>
    </citation>
    <scope>NUCLEOTIDE SEQUENCE</scope>
    <source>
        <strain evidence="5">UCBG64.0493</strain>
        <tissue evidence="5">Leaf</tissue>
    </source>
</reference>
<protein>
    <recommendedName>
        <fullName evidence="4">CRC domain-containing protein</fullName>
    </recommendedName>
</protein>